<dbReference type="OrthoDB" id="9811281at2"/>
<dbReference type="InterPro" id="IPR051459">
    <property type="entry name" value="Cytochrome_c-type_DH"/>
</dbReference>
<keyword evidence="3 4" id="KW-0408">Iron</keyword>
<accession>A0A2T0S018</accession>
<evidence type="ECO:0000313" key="7">
    <source>
        <dbReference type="Proteomes" id="UP000239480"/>
    </source>
</evidence>
<evidence type="ECO:0000313" key="6">
    <source>
        <dbReference type="EMBL" id="PRY26712.1"/>
    </source>
</evidence>
<dbReference type="Pfam" id="PF13442">
    <property type="entry name" value="Cytochrome_CBB3"/>
    <property type="match status" value="1"/>
</dbReference>
<dbReference type="Proteomes" id="UP000239480">
    <property type="component" value="Unassembled WGS sequence"/>
</dbReference>
<evidence type="ECO:0000256" key="3">
    <source>
        <dbReference type="ARBA" id="ARBA00023004"/>
    </source>
</evidence>
<dbReference type="AlphaFoldDB" id="A0A2T0S018"/>
<evidence type="ECO:0000256" key="2">
    <source>
        <dbReference type="ARBA" id="ARBA00022723"/>
    </source>
</evidence>
<protein>
    <submittedName>
        <fullName evidence="6">Mono/diheme cytochrome c family protein</fullName>
    </submittedName>
</protein>
<reference evidence="6 7" key="1">
    <citation type="submission" date="2018-03" db="EMBL/GenBank/DDBJ databases">
        <title>Genomic Encyclopedia of Archaeal and Bacterial Type Strains, Phase II (KMG-II): from individual species to whole genera.</title>
        <authorList>
            <person name="Goeker M."/>
        </authorList>
    </citation>
    <scope>NUCLEOTIDE SEQUENCE [LARGE SCALE GENOMIC DNA]</scope>
    <source>
        <strain evidence="6 7">DSM 29328</strain>
    </source>
</reference>
<dbReference type="SUPFAM" id="SSF46626">
    <property type="entry name" value="Cytochrome c"/>
    <property type="match status" value="2"/>
</dbReference>
<feature type="domain" description="Cytochrome c" evidence="5">
    <location>
        <begin position="38"/>
        <end position="146"/>
    </location>
</feature>
<keyword evidence="7" id="KW-1185">Reference proteome</keyword>
<dbReference type="InterPro" id="IPR036909">
    <property type="entry name" value="Cyt_c-like_dom_sf"/>
</dbReference>
<keyword evidence="1 4" id="KW-0349">Heme</keyword>
<name>A0A2T0S018_9RHOB</name>
<evidence type="ECO:0000259" key="5">
    <source>
        <dbReference type="PROSITE" id="PS51007"/>
    </source>
</evidence>
<gene>
    <name evidence="6" type="ORF">CLV78_101813</name>
</gene>
<comment type="caution">
    <text evidence="6">The sequence shown here is derived from an EMBL/GenBank/DDBJ whole genome shotgun (WGS) entry which is preliminary data.</text>
</comment>
<dbReference type="Gene3D" id="1.10.760.10">
    <property type="entry name" value="Cytochrome c-like domain"/>
    <property type="match status" value="2"/>
</dbReference>
<dbReference type="PROSITE" id="PS51007">
    <property type="entry name" value="CYTC"/>
    <property type="match status" value="2"/>
</dbReference>
<dbReference type="InterPro" id="IPR009056">
    <property type="entry name" value="Cyt_c-like_dom"/>
</dbReference>
<dbReference type="GO" id="GO:0009055">
    <property type="term" value="F:electron transfer activity"/>
    <property type="evidence" value="ECO:0007669"/>
    <property type="project" value="InterPro"/>
</dbReference>
<evidence type="ECO:0000256" key="4">
    <source>
        <dbReference type="PROSITE-ProRule" id="PRU00433"/>
    </source>
</evidence>
<keyword evidence="2 4" id="KW-0479">Metal-binding</keyword>
<dbReference type="PANTHER" id="PTHR35008">
    <property type="entry name" value="BLL4482 PROTEIN-RELATED"/>
    <property type="match status" value="1"/>
</dbReference>
<dbReference type="GO" id="GO:0046872">
    <property type="term" value="F:metal ion binding"/>
    <property type="evidence" value="ECO:0007669"/>
    <property type="project" value="UniProtKB-KW"/>
</dbReference>
<organism evidence="6 7">
    <name type="scientific">Aliiruegeria haliotis</name>
    <dbReference type="NCBI Taxonomy" id="1280846"/>
    <lineage>
        <taxon>Bacteria</taxon>
        <taxon>Pseudomonadati</taxon>
        <taxon>Pseudomonadota</taxon>
        <taxon>Alphaproteobacteria</taxon>
        <taxon>Rhodobacterales</taxon>
        <taxon>Roseobacteraceae</taxon>
        <taxon>Aliiruegeria</taxon>
    </lineage>
</organism>
<feature type="domain" description="Cytochrome c" evidence="5">
    <location>
        <begin position="186"/>
        <end position="292"/>
    </location>
</feature>
<dbReference type="EMBL" id="PVTD01000001">
    <property type="protein sequence ID" value="PRY26712.1"/>
    <property type="molecule type" value="Genomic_DNA"/>
</dbReference>
<proteinExistence type="predicted"/>
<evidence type="ECO:0000256" key="1">
    <source>
        <dbReference type="ARBA" id="ARBA00022617"/>
    </source>
</evidence>
<dbReference type="Pfam" id="PF00034">
    <property type="entry name" value="Cytochrom_C"/>
    <property type="match status" value="1"/>
</dbReference>
<dbReference type="GO" id="GO:0020037">
    <property type="term" value="F:heme binding"/>
    <property type="evidence" value="ECO:0007669"/>
    <property type="project" value="InterPro"/>
</dbReference>
<dbReference type="PANTHER" id="PTHR35008:SF8">
    <property type="entry name" value="ALCOHOL DEHYDROGENASE CYTOCHROME C SUBUNIT"/>
    <property type="match status" value="1"/>
</dbReference>
<dbReference type="RefSeq" id="WP_106203443.1">
    <property type="nucleotide sequence ID" value="NZ_PVTD01000001.1"/>
</dbReference>
<sequence>MGRFLSLLLLACVLVGGALFWISRPKPIADGDLPAMTGDAERGRDVFLAAGCASCHADQGSEPVAKPLLSGGRRLTTPFGTFVAPNISQDLQHGIGGASLAELASVLQRGVGRDGRHLYPVMPYASYTRMTLPDIADLKAYLETLPADDTPDGRHDLPVQYSIRRSIGLWKERYMDPTFVGAAPSPTLERGRYLVEALGHCAECHTPRDRFGGLDRTRWMAGAPEISGRGAVPNITPAALDWSADEMAWYLESGFNPDHKEVSRDMEAVIAGISQLPREDRDAIAAYIGGLAPVQ</sequence>